<dbReference type="InterPro" id="IPR036291">
    <property type="entry name" value="NAD(P)-bd_dom_sf"/>
</dbReference>
<dbReference type="EMBL" id="JH795878">
    <property type="protein sequence ID" value="EJT97081.1"/>
    <property type="molecule type" value="Genomic_DNA"/>
</dbReference>
<dbReference type="GO" id="GO:0051287">
    <property type="term" value="F:NAD binding"/>
    <property type="evidence" value="ECO:0007669"/>
    <property type="project" value="InterPro"/>
</dbReference>
<dbReference type="SUPFAM" id="SSF51735">
    <property type="entry name" value="NAD(P)-binding Rossmann-fold domains"/>
    <property type="match status" value="1"/>
</dbReference>
<accession>M5FUX3</accession>
<evidence type="ECO:0000256" key="2">
    <source>
        <dbReference type="ARBA" id="ARBA00023027"/>
    </source>
</evidence>
<dbReference type="Pfam" id="PF02826">
    <property type="entry name" value="2-Hacid_dh_C"/>
    <property type="match status" value="1"/>
</dbReference>
<dbReference type="Proteomes" id="UP000030653">
    <property type="component" value="Unassembled WGS sequence"/>
</dbReference>
<evidence type="ECO:0000256" key="1">
    <source>
        <dbReference type="ARBA" id="ARBA00023002"/>
    </source>
</evidence>
<evidence type="ECO:0000259" key="3">
    <source>
        <dbReference type="Pfam" id="PF02826"/>
    </source>
</evidence>
<dbReference type="RefSeq" id="XP_040623979.1">
    <property type="nucleotide sequence ID" value="XM_040770824.1"/>
</dbReference>
<dbReference type="PANTHER" id="PTHR43333:SF1">
    <property type="entry name" value="D-ISOMER SPECIFIC 2-HYDROXYACID DEHYDROGENASE NAD-BINDING DOMAIN-CONTAINING PROTEIN"/>
    <property type="match status" value="1"/>
</dbReference>
<keyword evidence="5" id="KW-1185">Reference proteome</keyword>
<dbReference type="SUPFAM" id="SSF52283">
    <property type="entry name" value="Formate/glycerate dehydrogenase catalytic domain-like"/>
    <property type="match status" value="1"/>
</dbReference>
<dbReference type="PANTHER" id="PTHR43333">
    <property type="entry name" value="2-HACID_DH_C DOMAIN-CONTAINING PROTEIN"/>
    <property type="match status" value="1"/>
</dbReference>
<dbReference type="GO" id="GO:0016491">
    <property type="term" value="F:oxidoreductase activity"/>
    <property type="evidence" value="ECO:0007669"/>
    <property type="project" value="UniProtKB-KW"/>
</dbReference>
<dbReference type="PROSITE" id="PS00671">
    <property type="entry name" value="D_2_HYDROXYACID_DH_3"/>
    <property type="match status" value="1"/>
</dbReference>
<name>M5FUX3_DACPD</name>
<sequence length="346" mass="37934">MSPSLFSRPEIRTVLSTLTWPTAEIARVQSALGPSVEFIQCSRSDTSTIASSLPRAQVALLAGDLNDSVLESRELKWVHCDHAGLNHSARPEVFERGLFVTGSAGRSGPALAQHAFFFAQCFVYDVRKMLQRQEQNVWGTGEEIEQYRERGALWGKKLGVVGYGYTGKEMAKIGRAMGMHVTILRRSHGEGEKDENVDVMLSTEAGQGIADGILAADFIMLSCSLSDSTYHLFSTPEFERMKHSCVIINLARGAVIDEPALIAALKQGEIAGAGLDVFEQEPLGKDSELWNMSNVLITPHATPQMPDKIERSVAVVLENIAKYRRGEGLLNALDERDLYTKGAVPN</sequence>
<dbReference type="HOGENOM" id="CLU_019796_1_0_1"/>
<dbReference type="OrthoDB" id="298012at2759"/>
<keyword evidence="2" id="KW-0520">NAD</keyword>
<dbReference type="STRING" id="1858805.M5FUX3"/>
<reference evidence="4 5" key="1">
    <citation type="journal article" date="2012" name="Science">
        <title>The Paleozoic origin of enzymatic lignin decomposition reconstructed from 31 fungal genomes.</title>
        <authorList>
            <person name="Floudas D."/>
            <person name="Binder M."/>
            <person name="Riley R."/>
            <person name="Barry K."/>
            <person name="Blanchette R.A."/>
            <person name="Henrissat B."/>
            <person name="Martinez A.T."/>
            <person name="Otillar R."/>
            <person name="Spatafora J.W."/>
            <person name="Yadav J.S."/>
            <person name="Aerts A."/>
            <person name="Benoit I."/>
            <person name="Boyd A."/>
            <person name="Carlson A."/>
            <person name="Copeland A."/>
            <person name="Coutinho P.M."/>
            <person name="de Vries R.P."/>
            <person name="Ferreira P."/>
            <person name="Findley K."/>
            <person name="Foster B."/>
            <person name="Gaskell J."/>
            <person name="Glotzer D."/>
            <person name="Gorecki P."/>
            <person name="Heitman J."/>
            <person name="Hesse C."/>
            <person name="Hori C."/>
            <person name="Igarashi K."/>
            <person name="Jurgens J.A."/>
            <person name="Kallen N."/>
            <person name="Kersten P."/>
            <person name="Kohler A."/>
            <person name="Kuees U."/>
            <person name="Kumar T.K.A."/>
            <person name="Kuo A."/>
            <person name="LaButti K."/>
            <person name="Larrondo L.F."/>
            <person name="Lindquist E."/>
            <person name="Ling A."/>
            <person name="Lombard V."/>
            <person name="Lucas S."/>
            <person name="Lundell T."/>
            <person name="Martin R."/>
            <person name="McLaughlin D.J."/>
            <person name="Morgenstern I."/>
            <person name="Morin E."/>
            <person name="Murat C."/>
            <person name="Nagy L.G."/>
            <person name="Nolan M."/>
            <person name="Ohm R.A."/>
            <person name="Patyshakuliyeva A."/>
            <person name="Rokas A."/>
            <person name="Ruiz-Duenas F.J."/>
            <person name="Sabat G."/>
            <person name="Salamov A."/>
            <person name="Samejima M."/>
            <person name="Schmutz J."/>
            <person name="Slot J.C."/>
            <person name="St John F."/>
            <person name="Stenlid J."/>
            <person name="Sun H."/>
            <person name="Sun S."/>
            <person name="Syed K."/>
            <person name="Tsang A."/>
            <person name="Wiebenga A."/>
            <person name="Young D."/>
            <person name="Pisabarro A."/>
            <person name="Eastwood D.C."/>
            <person name="Martin F."/>
            <person name="Cullen D."/>
            <person name="Grigoriev I.V."/>
            <person name="Hibbett D.S."/>
        </authorList>
    </citation>
    <scope>NUCLEOTIDE SEQUENCE [LARGE SCALE GENOMIC DNA]</scope>
    <source>
        <strain evidence="4 5">DJM-731 SS1</strain>
    </source>
</reference>
<dbReference type="OMA" id="TPQMPDK"/>
<evidence type="ECO:0000313" key="5">
    <source>
        <dbReference type="Proteomes" id="UP000030653"/>
    </source>
</evidence>
<feature type="domain" description="D-isomer specific 2-hydroxyacid dehydrogenase NAD-binding" evidence="3">
    <location>
        <begin position="126"/>
        <end position="301"/>
    </location>
</feature>
<protein>
    <submittedName>
        <fullName evidence="4">D-isomer-specific 2-hydroxyacid dehydrogenase NAD-binding protein</fullName>
    </submittedName>
</protein>
<dbReference type="InterPro" id="IPR006140">
    <property type="entry name" value="D-isomer_DH_NAD-bd"/>
</dbReference>
<evidence type="ECO:0000313" key="4">
    <source>
        <dbReference type="EMBL" id="EJT97081.1"/>
    </source>
</evidence>
<gene>
    <name evidence="4" type="ORF">DACRYDRAFT_119571</name>
</gene>
<dbReference type="GeneID" id="63685886"/>
<dbReference type="Gene3D" id="3.40.50.720">
    <property type="entry name" value="NAD(P)-binding Rossmann-like Domain"/>
    <property type="match status" value="2"/>
</dbReference>
<keyword evidence="1" id="KW-0560">Oxidoreductase</keyword>
<dbReference type="InterPro" id="IPR029753">
    <property type="entry name" value="D-isomer_DH_CS"/>
</dbReference>
<proteinExistence type="predicted"/>
<organism evidence="4 5">
    <name type="scientific">Dacryopinax primogenitus (strain DJM 731)</name>
    <name type="common">Brown rot fungus</name>
    <dbReference type="NCBI Taxonomy" id="1858805"/>
    <lineage>
        <taxon>Eukaryota</taxon>
        <taxon>Fungi</taxon>
        <taxon>Dikarya</taxon>
        <taxon>Basidiomycota</taxon>
        <taxon>Agaricomycotina</taxon>
        <taxon>Dacrymycetes</taxon>
        <taxon>Dacrymycetales</taxon>
        <taxon>Dacrymycetaceae</taxon>
        <taxon>Dacryopinax</taxon>
    </lineage>
</organism>
<dbReference type="AlphaFoldDB" id="M5FUX3"/>